<reference evidence="1 2" key="1">
    <citation type="submission" date="2020-10" db="EMBL/GenBank/DDBJ databases">
        <title>The Coptis chinensis genome and diversification of protoberbering-type alkaloids.</title>
        <authorList>
            <person name="Wang B."/>
            <person name="Shu S."/>
            <person name="Song C."/>
            <person name="Liu Y."/>
        </authorList>
    </citation>
    <scope>NUCLEOTIDE SEQUENCE [LARGE SCALE GENOMIC DNA]</scope>
    <source>
        <strain evidence="1">HL-2020</strain>
        <tissue evidence="1">Leaf</tissue>
    </source>
</reference>
<protein>
    <submittedName>
        <fullName evidence="1">Uncharacterized protein</fullName>
    </submittedName>
</protein>
<dbReference type="EMBL" id="JADFTS010000006">
    <property type="protein sequence ID" value="KAF9603842.1"/>
    <property type="molecule type" value="Genomic_DNA"/>
</dbReference>
<gene>
    <name evidence="1" type="ORF">IFM89_038025</name>
</gene>
<evidence type="ECO:0000313" key="2">
    <source>
        <dbReference type="Proteomes" id="UP000631114"/>
    </source>
</evidence>
<organism evidence="1 2">
    <name type="scientific">Coptis chinensis</name>
    <dbReference type="NCBI Taxonomy" id="261450"/>
    <lineage>
        <taxon>Eukaryota</taxon>
        <taxon>Viridiplantae</taxon>
        <taxon>Streptophyta</taxon>
        <taxon>Embryophyta</taxon>
        <taxon>Tracheophyta</taxon>
        <taxon>Spermatophyta</taxon>
        <taxon>Magnoliopsida</taxon>
        <taxon>Ranunculales</taxon>
        <taxon>Ranunculaceae</taxon>
        <taxon>Coptidoideae</taxon>
        <taxon>Coptis</taxon>
    </lineage>
</organism>
<proteinExistence type="predicted"/>
<dbReference type="OrthoDB" id="1868004at2759"/>
<sequence length="201" mass="22763">MGLLDAPPKQVAMAMDRLSDVGRLIVDVRIGTDHRLLEALFVASTRPHSTTKTMNLILTEEASMRGHLQDLRFLGSWKNLGFSMDPYDPEVTLGVCTCPLFVQMVLLLHMPGNVNLLVRLVQLPLIEQNWHSSHSLIRRNDFFRTLKISHLEMPRNTVLLKHQRWGNSSLSSLSNDSFEPSREDSIQNLSRLSTGSLDLHV</sequence>
<evidence type="ECO:0000313" key="1">
    <source>
        <dbReference type="EMBL" id="KAF9603842.1"/>
    </source>
</evidence>
<dbReference type="Proteomes" id="UP000631114">
    <property type="component" value="Unassembled WGS sequence"/>
</dbReference>
<comment type="caution">
    <text evidence="1">The sequence shown here is derived from an EMBL/GenBank/DDBJ whole genome shotgun (WGS) entry which is preliminary data.</text>
</comment>
<accession>A0A835HSX3</accession>
<dbReference type="AlphaFoldDB" id="A0A835HSX3"/>
<name>A0A835HSX3_9MAGN</name>
<keyword evidence="2" id="KW-1185">Reference proteome</keyword>